<dbReference type="GO" id="GO:0009851">
    <property type="term" value="P:auxin biosynthetic process"/>
    <property type="evidence" value="ECO:0007669"/>
    <property type="project" value="UniProtKB-KW"/>
</dbReference>
<dbReference type="GO" id="GO:0045893">
    <property type="term" value="P:positive regulation of DNA-templated transcription"/>
    <property type="evidence" value="ECO:0007669"/>
    <property type="project" value="TreeGrafter"/>
</dbReference>
<feature type="compositionally biased region" description="Gly residues" evidence="11">
    <location>
        <begin position="132"/>
        <end position="143"/>
    </location>
</feature>
<dbReference type="InterPro" id="IPR007818">
    <property type="entry name" value="SHI"/>
</dbReference>
<dbReference type="NCBIfam" id="TIGR01624">
    <property type="entry name" value="LRP1_Cterm"/>
    <property type="match status" value="1"/>
</dbReference>
<evidence type="ECO:0000256" key="4">
    <source>
        <dbReference type="ARBA" id="ARBA00022723"/>
    </source>
</evidence>
<feature type="region of interest" description="Disordered" evidence="11">
    <location>
        <begin position="131"/>
        <end position="171"/>
    </location>
</feature>
<evidence type="ECO:0000256" key="3">
    <source>
        <dbReference type="ARBA" id="ARBA00022473"/>
    </source>
</evidence>
<dbReference type="GO" id="GO:0009734">
    <property type="term" value="P:auxin-activated signaling pathway"/>
    <property type="evidence" value="ECO:0007669"/>
    <property type="project" value="UniProtKB-KW"/>
</dbReference>
<sequence length="225" mass="24562">MMAAKREGEGVVIRGSTKCQECGNQAKRGCSFMRCRTCCNNKGFECETHVKSTWVPVDHRRKIHQDLTPQRKKHKNPGEELKFPASMSLTATFRCVRVRSMDALANEYAYHTCVSIGGHVFSGLLYDQGPDTRGGGSGGGGSSDGDDSYNDSGLPLPLPQQNNNNNLMNIASTTQNHDGATMASLISSNYGGDNSTIFSPTYPLLQFPLTTNFMPGMPYFSHPKP</sequence>
<dbReference type="OrthoDB" id="692274at2759"/>
<dbReference type="GO" id="GO:0003677">
    <property type="term" value="F:DNA binding"/>
    <property type="evidence" value="ECO:0007669"/>
    <property type="project" value="UniProtKB-KW"/>
</dbReference>
<comment type="subcellular location">
    <subcellularLocation>
        <location evidence="1">Nucleus</location>
    </subcellularLocation>
</comment>
<dbReference type="AlphaFoldDB" id="A0A835CJ61"/>
<keyword evidence="4" id="KW-0479">Metal-binding</keyword>
<accession>A0A835CJ61</accession>
<evidence type="ECO:0000256" key="7">
    <source>
        <dbReference type="ARBA" id="ARBA00023125"/>
    </source>
</evidence>
<keyword evidence="10" id="KW-0927">Auxin signaling pathway</keyword>
<evidence type="ECO:0000256" key="9">
    <source>
        <dbReference type="ARBA" id="ARBA00023242"/>
    </source>
</evidence>
<reference evidence="12" key="1">
    <citation type="submission" date="2020-09" db="EMBL/GenBank/DDBJ databases">
        <title>Genome-Enabled Discovery of Anthraquinone Biosynthesis in Senna tora.</title>
        <authorList>
            <person name="Kang S.-H."/>
            <person name="Pandey R.P."/>
            <person name="Lee C.-M."/>
            <person name="Sim J.-S."/>
            <person name="Jeong J.-T."/>
            <person name="Choi B.-S."/>
            <person name="Jung M."/>
            <person name="Ginzburg D."/>
            <person name="Zhao K."/>
            <person name="Won S.Y."/>
            <person name="Oh T.-J."/>
            <person name="Yu Y."/>
            <person name="Kim N.-H."/>
            <person name="Lee O.R."/>
            <person name="Lee T.-H."/>
            <person name="Bashyal P."/>
            <person name="Kim T.-S."/>
            <person name="Lee W.-H."/>
            <person name="Kawkins C."/>
            <person name="Kim C.-K."/>
            <person name="Kim J.S."/>
            <person name="Ahn B.O."/>
            <person name="Rhee S.Y."/>
            <person name="Sohng J.K."/>
        </authorList>
    </citation>
    <scope>NUCLEOTIDE SEQUENCE</scope>
    <source>
        <tissue evidence="12">Leaf</tissue>
    </source>
</reference>
<evidence type="ECO:0000313" key="12">
    <source>
        <dbReference type="EMBL" id="KAF7841022.1"/>
    </source>
</evidence>
<dbReference type="PANTHER" id="PTHR31604:SF16">
    <property type="entry name" value="PROTEIN SHI RELATED SEQUENCE 3"/>
    <property type="match status" value="1"/>
</dbReference>
<organism evidence="12 13">
    <name type="scientific">Senna tora</name>
    <dbReference type="NCBI Taxonomy" id="362788"/>
    <lineage>
        <taxon>Eukaryota</taxon>
        <taxon>Viridiplantae</taxon>
        <taxon>Streptophyta</taxon>
        <taxon>Embryophyta</taxon>
        <taxon>Tracheophyta</taxon>
        <taxon>Spermatophyta</taxon>
        <taxon>Magnoliopsida</taxon>
        <taxon>eudicotyledons</taxon>
        <taxon>Gunneridae</taxon>
        <taxon>Pentapetalae</taxon>
        <taxon>rosids</taxon>
        <taxon>fabids</taxon>
        <taxon>Fabales</taxon>
        <taxon>Fabaceae</taxon>
        <taxon>Caesalpinioideae</taxon>
        <taxon>Cassia clade</taxon>
        <taxon>Senna</taxon>
    </lineage>
</organism>
<dbReference type="GO" id="GO:0046872">
    <property type="term" value="F:metal ion binding"/>
    <property type="evidence" value="ECO:0007669"/>
    <property type="project" value="UniProtKB-KW"/>
</dbReference>
<evidence type="ECO:0000256" key="5">
    <source>
        <dbReference type="ARBA" id="ARBA00022833"/>
    </source>
</evidence>
<gene>
    <name evidence="12" type="ORF">G2W53_003320</name>
</gene>
<evidence type="ECO:0000256" key="2">
    <source>
        <dbReference type="ARBA" id="ARBA00006911"/>
    </source>
</evidence>
<keyword evidence="7" id="KW-0238">DNA-binding</keyword>
<dbReference type="PANTHER" id="PTHR31604">
    <property type="entry name" value="PROTEIN LATERAL ROOT PRIMORDIUM 1"/>
    <property type="match status" value="1"/>
</dbReference>
<keyword evidence="3" id="KW-0217">Developmental protein</keyword>
<dbReference type="GO" id="GO:0005634">
    <property type="term" value="C:nucleus"/>
    <property type="evidence" value="ECO:0007669"/>
    <property type="project" value="UniProtKB-SubCell"/>
</dbReference>
<keyword evidence="6" id="KW-0073">Auxin biosynthesis</keyword>
<comment type="caution">
    <text evidence="12">The sequence shown here is derived from an EMBL/GenBank/DDBJ whole genome shotgun (WGS) entry which is preliminary data.</text>
</comment>
<dbReference type="GO" id="GO:0003700">
    <property type="term" value="F:DNA-binding transcription factor activity"/>
    <property type="evidence" value="ECO:0007669"/>
    <property type="project" value="InterPro"/>
</dbReference>
<evidence type="ECO:0000256" key="8">
    <source>
        <dbReference type="ARBA" id="ARBA00023159"/>
    </source>
</evidence>
<dbReference type="NCBIfam" id="TIGR01623">
    <property type="entry name" value="put_zinc_LRP1"/>
    <property type="match status" value="1"/>
</dbReference>
<keyword evidence="8" id="KW-0010">Activator</keyword>
<evidence type="ECO:0000256" key="11">
    <source>
        <dbReference type="SAM" id="MobiDB-lite"/>
    </source>
</evidence>
<dbReference type="Pfam" id="PF05142">
    <property type="entry name" value="DUF702"/>
    <property type="match status" value="2"/>
</dbReference>
<feature type="compositionally biased region" description="Low complexity" evidence="11">
    <location>
        <begin position="150"/>
        <end position="167"/>
    </location>
</feature>
<keyword evidence="9" id="KW-0539">Nucleus</keyword>
<name>A0A835CJ61_9FABA</name>
<keyword evidence="13" id="KW-1185">Reference proteome</keyword>
<evidence type="ECO:0000256" key="10">
    <source>
        <dbReference type="ARBA" id="ARBA00023294"/>
    </source>
</evidence>
<proteinExistence type="inferred from homology"/>
<evidence type="ECO:0000256" key="6">
    <source>
        <dbReference type="ARBA" id="ARBA00023070"/>
    </source>
</evidence>
<dbReference type="InterPro" id="IPR006510">
    <property type="entry name" value="Znf_LRP1"/>
</dbReference>
<evidence type="ECO:0000256" key="1">
    <source>
        <dbReference type="ARBA" id="ARBA00004123"/>
    </source>
</evidence>
<dbReference type="EMBL" id="JAAIUW010000002">
    <property type="protein sequence ID" value="KAF7841022.1"/>
    <property type="molecule type" value="Genomic_DNA"/>
</dbReference>
<keyword evidence="5" id="KW-0862">Zinc</keyword>
<comment type="similarity">
    <text evidence="2">Belongs to the SHI protein family.</text>
</comment>
<protein>
    <submittedName>
        <fullName evidence="12">Protein SHI RELATED SEQUENCE 3</fullName>
    </submittedName>
</protein>
<evidence type="ECO:0000313" key="13">
    <source>
        <dbReference type="Proteomes" id="UP000634136"/>
    </source>
</evidence>
<dbReference type="InterPro" id="IPR006511">
    <property type="entry name" value="SHI_C"/>
</dbReference>
<dbReference type="Proteomes" id="UP000634136">
    <property type="component" value="Unassembled WGS sequence"/>
</dbReference>